<evidence type="ECO:0000313" key="3">
    <source>
        <dbReference type="RefSeq" id="XP_065658523.1"/>
    </source>
</evidence>
<feature type="domain" description="HAT C-terminal dimerisation" evidence="1">
    <location>
        <begin position="373"/>
        <end position="429"/>
    </location>
</feature>
<protein>
    <submittedName>
        <fullName evidence="3">Uncharacterized protein LOC136083043</fullName>
    </submittedName>
</protein>
<dbReference type="InterPro" id="IPR008906">
    <property type="entry name" value="HATC_C_dom"/>
</dbReference>
<dbReference type="Pfam" id="PF05699">
    <property type="entry name" value="Dimer_Tnp_hAT"/>
    <property type="match status" value="1"/>
</dbReference>
<dbReference type="PANTHER" id="PTHR45749:SF23">
    <property type="entry name" value="ZINC FINGER MYM-TYPE PROTEIN 1-LIKE"/>
    <property type="match status" value="1"/>
</dbReference>
<evidence type="ECO:0000313" key="2">
    <source>
        <dbReference type="Proteomes" id="UP001652625"/>
    </source>
</evidence>
<dbReference type="PANTHER" id="PTHR45749">
    <property type="match status" value="1"/>
</dbReference>
<gene>
    <name evidence="3" type="primary">LOC136083043</name>
</gene>
<name>A0ABM4CA54_HYDVU</name>
<sequence>MLASRGLSFRGSNEIVGSVHNGNYLGCLELVAEFDPLLAEYIQKRANKGRGHVSYLSSTIYDEFIHVLSRDVLNNILTEIKEAKYFAVSVDSTPDISHGPVERFVTFIPIEEEGLATKLLDFMENTGISIKDCRGQSNDNAANMSGRFNGMQAKIKEHNNLAEYHVVLIRLTLLVNVLLPDTRWSAHYDAVHSLQVGYTQVKSTLDIMCQGMSQKPETRFEAARLKFTAFEKEGKDLGTYSYKGESRRKRKRNQRWDYGDSEDLELSPSDKFKDQCFFPIVDQLLVALKQRANAHDTVSKRFGFLKNLQSLSNDGMRDYVSFVCETYFEDVEPNCHGEFIHFTSLFAKLSPPNETDCVELHMYTFLVKNSLTDTFVNVYTVLRIYLSLMVTNCTGERSFSVLKRVKNELRLTMGQPRLDDLALLCIESDIVR</sequence>
<accession>A0ABM4CA54</accession>
<evidence type="ECO:0000259" key="1">
    <source>
        <dbReference type="Pfam" id="PF05699"/>
    </source>
</evidence>
<dbReference type="RefSeq" id="XP_065658523.1">
    <property type="nucleotide sequence ID" value="XM_065802451.1"/>
</dbReference>
<reference evidence="3" key="1">
    <citation type="submission" date="2025-08" db="UniProtKB">
        <authorList>
            <consortium name="RefSeq"/>
        </authorList>
    </citation>
    <scope>IDENTIFICATION</scope>
</reference>
<dbReference type="Proteomes" id="UP001652625">
    <property type="component" value="Chromosome 08"/>
</dbReference>
<organism evidence="2 3">
    <name type="scientific">Hydra vulgaris</name>
    <name type="common">Hydra</name>
    <name type="synonym">Hydra attenuata</name>
    <dbReference type="NCBI Taxonomy" id="6087"/>
    <lineage>
        <taxon>Eukaryota</taxon>
        <taxon>Metazoa</taxon>
        <taxon>Cnidaria</taxon>
        <taxon>Hydrozoa</taxon>
        <taxon>Hydroidolina</taxon>
        <taxon>Anthoathecata</taxon>
        <taxon>Aplanulata</taxon>
        <taxon>Hydridae</taxon>
        <taxon>Hydra</taxon>
    </lineage>
</organism>
<dbReference type="GeneID" id="136083043"/>
<proteinExistence type="predicted"/>
<keyword evidence="2" id="KW-1185">Reference proteome</keyword>